<feature type="non-terminal residue" evidence="1">
    <location>
        <position position="1"/>
    </location>
</feature>
<keyword evidence="2" id="KW-1185">Reference proteome</keyword>
<evidence type="ECO:0000313" key="1">
    <source>
        <dbReference type="EMBL" id="VVC38885.1"/>
    </source>
</evidence>
<accession>A0A5E4N2P7</accession>
<dbReference type="Proteomes" id="UP000325440">
    <property type="component" value="Unassembled WGS sequence"/>
</dbReference>
<dbReference type="AlphaFoldDB" id="A0A5E4N2P7"/>
<evidence type="ECO:0000313" key="2">
    <source>
        <dbReference type="Proteomes" id="UP000325440"/>
    </source>
</evidence>
<dbReference type="EMBL" id="CABPRJ010001515">
    <property type="protein sequence ID" value="VVC38885.1"/>
    <property type="molecule type" value="Genomic_DNA"/>
</dbReference>
<reference evidence="1 2" key="1">
    <citation type="submission" date="2019-08" db="EMBL/GenBank/DDBJ databases">
        <authorList>
            <person name="Alioto T."/>
            <person name="Alioto T."/>
            <person name="Gomez Garrido J."/>
        </authorList>
    </citation>
    <scope>NUCLEOTIDE SEQUENCE [LARGE SCALE GENOMIC DNA]</scope>
</reference>
<protein>
    <submittedName>
        <fullName evidence="1">Uncharacterized protein</fullName>
    </submittedName>
</protein>
<name>A0A5E4N2P7_9HEMI</name>
<organism evidence="1 2">
    <name type="scientific">Cinara cedri</name>
    <dbReference type="NCBI Taxonomy" id="506608"/>
    <lineage>
        <taxon>Eukaryota</taxon>
        <taxon>Metazoa</taxon>
        <taxon>Ecdysozoa</taxon>
        <taxon>Arthropoda</taxon>
        <taxon>Hexapoda</taxon>
        <taxon>Insecta</taxon>
        <taxon>Pterygota</taxon>
        <taxon>Neoptera</taxon>
        <taxon>Paraneoptera</taxon>
        <taxon>Hemiptera</taxon>
        <taxon>Sternorrhyncha</taxon>
        <taxon>Aphidomorpha</taxon>
        <taxon>Aphidoidea</taxon>
        <taxon>Aphididae</taxon>
        <taxon>Lachninae</taxon>
        <taxon>Cinara</taxon>
    </lineage>
</organism>
<gene>
    <name evidence="1" type="ORF">CINCED_3A000066</name>
</gene>
<proteinExistence type="predicted"/>
<dbReference type="OrthoDB" id="6604330at2759"/>
<sequence>LKTYLQATMNEGRLNGLALETINKDELEYENIKKEILNAFITKSLRRMKVTNWTQ</sequence>